<sequence>MIEAVLISDGNGIPLFTHFFSKQFIDPNLLLSFFSALKTFARSMSQEANNKLRSIKLGKYLFDFESSYFEQFEQEVDVLVITTGLPPSFSHALIDEISESFLLFLDENIVENPEYMKSMKIAQYPNLSHFSNHLNNLILKTNSNPNFRMHSVSNIPNTAFSIINYIFSQNSNLAESYDFSEQELIEQFIDDYCKNQLINDIQKKFNMKSREKFNPWD</sequence>
<evidence type="ECO:0000313" key="2">
    <source>
        <dbReference type="Proteomes" id="UP001208689"/>
    </source>
</evidence>
<organism evidence="1 2">
    <name type="scientific">Candidatus Lokiarchaeum ossiferum</name>
    <dbReference type="NCBI Taxonomy" id="2951803"/>
    <lineage>
        <taxon>Archaea</taxon>
        <taxon>Promethearchaeati</taxon>
        <taxon>Promethearchaeota</taxon>
        <taxon>Promethearchaeia</taxon>
        <taxon>Promethearchaeales</taxon>
        <taxon>Promethearchaeaceae</taxon>
        <taxon>Candidatus Lokiarchaeum</taxon>
    </lineage>
</organism>
<reference evidence="1" key="1">
    <citation type="submission" date="2022-09" db="EMBL/GenBank/DDBJ databases">
        <title>Actin cytoskeleton and complex cell architecture in an #Asgard archaeon.</title>
        <authorList>
            <person name="Ponce Toledo R.I."/>
            <person name="Schleper C."/>
            <person name="Rodrigues Oliveira T."/>
            <person name="Wollweber F."/>
            <person name="Xu J."/>
            <person name="Rittmann S."/>
            <person name="Klingl A."/>
            <person name="Pilhofer M."/>
        </authorList>
    </citation>
    <scope>NUCLEOTIDE SEQUENCE</scope>
    <source>
        <strain evidence="1">B-35</strain>
    </source>
</reference>
<dbReference type="EMBL" id="CP104013">
    <property type="protein sequence ID" value="UYP46326.1"/>
    <property type="molecule type" value="Genomic_DNA"/>
</dbReference>
<dbReference type="Proteomes" id="UP001208689">
    <property type="component" value="Chromosome"/>
</dbReference>
<protein>
    <submittedName>
        <fullName evidence="1">Uncharacterized protein</fullName>
    </submittedName>
</protein>
<keyword evidence="2" id="KW-1185">Reference proteome</keyword>
<proteinExistence type="predicted"/>
<evidence type="ECO:0000313" key="1">
    <source>
        <dbReference type="EMBL" id="UYP46326.1"/>
    </source>
</evidence>
<gene>
    <name evidence="1" type="ORF">NEF87_002611</name>
</gene>
<accession>A0ABY6HSD0</accession>
<name>A0ABY6HSD0_9ARCH</name>